<evidence type="ECO:0000313" key="8">
    <source>
        <dbReference type="Proteomes" id="UP001515480"/>
    </source>
</evidence>
<dbReference type="GO" id="GO:0004518">
    <property type="term" value="F:nuclease activity"/>
    <property type="evidence" value="ECO:0007669"/>
    <property type="project" value="UniProtKB-KW"/>
</dbReference>
<evidence type="ECO:0000256" key="4">
    <source>
        <dbReference type="ARBA" id="ARBA00022801"/>
    </source>
</evidence>
<keyword evidence="4" id="KW-0378">Hydrolase</keyword>
<name>A0AB34IFU6_PRYPA</name>
<dbReference type="InterPro" id="IPR037027">
    <property type="entry name" value="YqgF/RNaseH-like_dom_sf"/>
</dbReference>
<evidence type="ECO:0000259" key="6">
    <source>
        <dbReference type="SMART" id="SM00732"/>
    </source>
</evidence>
<evidence type="ECO:0000313" key="7">
    <source>
        <dbReference type="EMBL" id="KAL1496707.1"/>
    </source>
</evidence>
<dbReference type="Gene3D" id="3.30.420.140">
    <property type="entry name" value="YqgF/RNase H-like domain"/>
    <property type="match status" value="1"/>
</dbReference>
<evidence type="ECO:0000256" key="2">
    <source>
        <dbReference type="ARBA" id="ARBA00022517"/>
    </source>
</evidence>
<keyword evidence="3" id="KW-0540">Nuclease</keyword>
<feature type="compositionally biased region" description="Pro residues" evidence="5">
    <location>
        <begin position="166"/>
        <end position="182"/>
    </location>
</feature>
<feature type="region of interest" description="Disordered" evidence="5">
    <location>
        <begin position="165"/>
        <end position="213"/>
    </location>
</feature>
<dbReference type="Pfam" id="PF03652">
    <property type="entry name" value="RuvX"/>
    <property type="match status" value="1"/>
</dbReference>
<dbReference type="SUPFAM" id="SSF53098">
    <property type="entry name" value="Ribonuclease H-like"/>
    <property type="match status" value="1"/>
</dbReference>
<organism evidence="7 8">
    <name type="scientific">Prymnesium parvum</name>
    <name type="common">Toxic golden alga</name>
    <dbReference type="NCBI Taxonomy" id="97485"/>
    <lineage>
        <taxon>Eukaryota</taxon>
        <taxon>Haptista</taxon>
        <taxon>Haptophyta</taxon>
        <taxon>Prymnesiophyceae</taxon>
        <taxon>Prymnesiales</taxon>
        <taxon>Prymnesiaceae</taxon>
        <taxon>Prymnesium</taxon>
    </lineage>
</organism>
<dbReference type="NCBIfam" id="TIGR00250">
    <property type="entry name" value="RNAse_H_YqgF"/>
    <property type="match status" value="1"/>
</dbReference>
<evidence type="ECO:0000256" key="3">
    <source>
        <dbReference type="ARBA" id="ARBA00022722"/>
    </source>
</evidence>
<accession>A0AB34IFU6</accession>
<feature type="domain" description="YqgF/RNase H-like" evidence="6">
    <location>
        <begin position="26"/>
        <end position="125"/>
    </location>
</feature>
<dbReference type="InterPro" id="IPR005227">
    <property type="entry name" value="YqgF"/>
</dbReference>
<evidence type="ECO:0000256" key="1">
    <source>
        <dbReference type="ARBA" id="ARBA00022490"/>
    </source>
</evidence>
<dbReference type="SMART" id="SM00732">
    <property type="entry name" value="YqgFc"/>
    <property type="match status" value="1"/>
</dbReference>
<dbReference type="GO" id="GO:0016787">
    <property type="term" value="F:hydrolase activity"/>
    <property type="evidence" value="ECO:0007669"/>
    <property type="project" value="UniProtKB-KW"/>
</dbReference>
<dbReference type="Proteomes" id="UP001515480">
    <property type="component" value="Unassembled WGS sequence"/>
</dbReference>
<protein>
    <recommendedName>
        <fullName evidence="6">YqgF/RNase H-like domain-containing protein</fullName>
    </recommendedName>
</protein>
<keyword evidence="1" id="KW-0963">Cytoplasm</keyword>
<gene>
    <name evidence="7" type="ORF">AB1Y20_014300</name>
</gene>
<reference evidence="7 8" key="1">
    <citation type="journal article" date="2024" name="Science">
        <title>Giant polyketide synthase enzymes in the biosynthesis of giant marine polyether toxins.</title>
        <authorList>
            <person name="Fallon T.R."/>
            <person name="Shende V.V."/>
            <person name="Wierzbicki I.H."/>
            <person name="Pendleton A.L."/>
            <person name="Watervoot N.F."/>
            <person name="Auber R.P."/>
            <person name="Gonzalez D.J."/>
            <person name="Wisecaver J.H."/>
            <person name="Moore B.S."/>
        </authorList>
    </citation>
    <scope>NUCLEOTIDE SEQUENCE [LARGE SCALE GENOMIC DNA]</scope>
    <source>
        <strain evidence="7 8">12B1</strain>
    </source>
</reference>
<dbReference type="CDD" id="cd16964">
    <property type="entry name" value="YqgF"/>
    <property type="match status" value="1"/>
</dbReference>
<keyword evidence="2" id="KW-0690">Ribosome biogenesis</keyword>
<evidence type="ECO:0000256" key="5">
    <source>
        <dbReference type="SAM" id="MobiDB-lite"/>
    </source>
</evidence>
<dbReference type="PANTHER" id="PTHR33317">
    <property type="entry name" value="POLYNUCLEOTIDYL TRANSFERASE, RIBONUCLEASE H-LIKE SUPERFAMILY PROTEIN"/>
    <property type="match status" value="1"/>
</dbReference>
<dbReference type="GO" id="GO:0000967">
    <property type="term" value="P:rRNA 5'-end processing"/>
    <property type="evidence" value="ECO:0007669"/>
    <property type="project" value="TreeGrafter"/>
</dbReference>
<dbReference type="InterPro" id="IPR012337">
    <property type="entry name" value="RNaseH-like_sf"/>
</dbReference>
<dbReference type="EMBL" id="JBGBPQ010000028">
    <property type="protein sequence ID" value="KAL1496707.1"/>
    <property type="molecule type" value="Genomic_DNA"/>
</dbReference>
<dbReference type="PANTHER" id="PTHR33317:SF4">
    <property type="entry name" value="POLYNUCLEOTIDYL TRANSFERASE, RIBONUCLEASE H-LIKE SUPERFAMILY PROTEIN"/>
    <property type="match status" value="1"/>
</dbReference>
<dbReference type="InterPro" id="IPR006641">
    <property type="entry name" value="YqgF/RNaseH-like_dom"/>
</dbReference>
<dbReference type="HAMAP" id="MF_00651">
    <property type="entry name" value="Nuclease_YqgF"/>
    <property type="match status" value="1"/>
</dbReference>
<keyword evidence="8" id="KW-1185">Reference proteome</keyword>
<feature type="compositionally biased region" description="Low complexity" evidence="5">
    <location>
        <begin position="189"/>
        <end position="200"/>
    </location>
</feature>
<sequence>MAAHACLPALLALSSSPPPRARGLGTRTLGVDYGLRRVGVALGTGYAPQPLCILSVDSPHAAAARLCAIAAAEGAEQLVVGLPYTSSGGEGEQALLTRAFARLLAEASPRRPVFLWDERFSSAEAAARMHAGRGAARGEALDAAAAAVILESFFDGEHSRAEWVAVPPPPPPPPRLTAPPPTYSELRARMQARAAEQGRGAPPPAGRARKRKR</sequence>
<proteinExistence type="inferred from homology"/>
<dbReference type="AlphaFoldDB" id="A0AB34IFU6"/>
<comment type="caution">
    <text evidence="7">The sequence shown here is derived from an EMBL/GenBank/DDBJ whole genome shotgun (WGS) entry which is preliminary data.</text>
</comment>